<name>A0AAV7XFR0_9NEOP</name>
<dbReference type="GO" id="GO:0003356">
    <property type="term" value="P:regulation of cilium beat frequency"/>
    <property type="evidence" value="ECO:0007669"/>
    <property type="project" value="TreeGrafter"/>
</dbReference>
<feature type="coiled-coil region" evidence="10">
    <location>
        <begin position="345"/>
        <end position="379"/>
    </location>
</feature>
<evidence type="ECO:0000256" key="9">
    <source>
        <dbReference type="ARBA" id="ARBA00045321"/>
    </source>
</evidence>
<evidence type="ECO:0000256" key="6">
    <source>
        <dbReference type="ARBA" id="ARBA00023069"/>
    </source>
</evidence>
<evidence type="ECO:0000256" key="5">
    <source>
        <dbReference type="ARBA" id="ARBA00022794"/>
    </source>
</evidence>
<dbReference type="InterPro" id="IPR021897">
    <property type="entry name" value="FAP206"/>
</dbReference>
<comment type="similarity">
    <text evidence="2">Belongs to the CFAP206 family.</text>
</comment>
<evidence type="ECO:0000256" key="8">
    <source>
        <dbReference type="ARBA" id="ARBA00023273"/>
    </source>
</evidence>
<accession>A0AAV7XFR0</accession>
<keyword evidence="6" id="KW-0969">Cilium</keyword>
<proteinExistence type="inferred from homology"/>
<keyword evidence="7" id="KW-0206">Cytoskeleton</keyword>
<evidence type="ECO:0000313" key="11">
    <source>
        <dbReference type="EMBL" id="KAJ1524922.1"/>
    </source>
</evidence>
<dbReference type="GO" id="GO:0036064">
    <property type="term" value="C:ciliary basal body"/>
    <property type="evidence" value="ECO:0007669"/>
    <property type="project" value="TreeGrafter"/>
</dbReference>
<protein>
    <recommendedName>
        <fullName evidence="3">Cilia- and flagella-associated protein 206</fullName>
    </recommendedName>
</protein>
<evidence type="ECO:0000256" key="7">
    <source>
        <dbReference type="ARBA" id="ARBA00023212"/>
    </source>
</evidence>
<dbReference type="GO" id="GO:0030030">
    <property type="term" value="P:cell projection organization"/>
    <property type="evidence" value="ECO:0007669"/>
    <property type="project" value="UniProtKB-KW"/>
</dbReference>
<dbReference type="PANTHER" id="PTHR21442:SF0">
    <property type="entry name" value="CILIA- AND FLAGELLA-ASSOCIATED PROTEIN 206"/>
    <property type="match status" value="1"/>
</dbReference>
<evidence type="ECO:0000256" key="4">
    <source>
        <dbReference type="ARBA" id="ARBA00022490"/>
    </source>
</evidence>
<keyword evidence="4" id="KW-0963">Cytoplasm</keyword>
<evidence type="ECO:0000256" key="10">
    <source>
        <dbReference type="SAM" id="Coils"/>
    </source>
</evidence>
<dbReference type="GO" id="GO:0005930">
    <property type="term" value="C:axoneme"/>
    <property type="evidence" value="ECO:0007669"/>
    <property type="project" value="UniProtKB-SubCell"/>
</dbReference>
<dbReference type="EMBL" id="JAPTSV010000008">
    <property type="protein sequence ID" value="KAJ1524922.1"/>
    <property type="molecule type" value="Genomic_DNA"/>
</dbReference>
<evidence type="ECO:0000256" key="1">
    <source>
        <dbReference type="ARBA" id="ARBA00004430"/>
    </source>
</evidence>
<evidence type="ECO:0000256" key="2">
    <source>
        <dbReference type="ARBA" id="ARBA00010500"/>
    </source>
</evidence>
<evidence type="ECO:0000256" key="3">
    <source>
        <dbReference type="ARBA" id="ARBA00021602"/>
    </source>
</evidence>
<dbReference type="Pfam" id="PF12018">
    <property type="entry name" value="FAP206"/>
    <property type="match status" value="1"/>
</dbReference>
<keyword evidence="5" id="KW-0970">Cilium biogenesis/degradation</keyword>
<keyword evidence="10" id="KW-0175">Coiled coil</keyword>
<gene>
    <name evidence="11" type="ORF">ONE63_009780</name>
</gene>
<comment type="subcellular location">
    <subcellularLocation>
        <location evidence="1">Cytoplasm</location>
        <location evidence="1">Cytoskeleton</location>
        <location evidence="1">Cilium axoneme</location>
    </subcellularLocation>
</comment>
<keyword evidence="12" id="KW-1185">Reference proteome</keyword>
<reference evidence="11" key="1">
    <citation type="submission" date="2022-12" db="EMBL/GenBank/DDBJ databases">
        <title>Chromosome-level genome assembly of the bean flower thrips Megalurothrips usitatus.</title>
        <authorList>
            <person name="Ma L."/>
            <person name="Liu Q."/>
            <person name="Li H."/>
            <person name="Cai W."/>
        </authorList>
    </citation>
    <scope>NUCLEOTIDE SEQUENCE</scope>
    <source>
        <strain evidence="11">Cailab_2022a</strain>
    </source>
</reference>
<comment type="caution">
    <text evidence="11">The sequence shown here is derived from an EMBL/GenBank/DDBJ whole genome shotgun (WGS) entry which is preliminary data.</text>
</comment>
<dbReference type="Proteomes" id="UP001075354">
    <property type="component" value="Chromosome 8"/>
</dbReference>
<comment type="function">
    <text evidence="9">Essential for sperm motility and is involved in the regulation of the beating frequency of motile cilia on the epithelial cells of the respiratory tract. Required for the establishment of radial spokes in sperm flagella.</text>
</comment>
<evidence type="ECO:0000313" key="12">
    <source>
        <dbReference type="Proteomes" id="UP001075354"/>
    </source>
</evidence>
<dbReference type="AlphaFoldDB" id="A0AAV7XFR0"/>
<dbReference type="PANTHER" id="PTHR21442">
    <property type="entry name" value="CILIA- AND FLAGELLA-ASSOCIATED PROTEIN 206"/>
    <property type="match status" value="1"/>
</dbReference>
<organism evidence="11 12">
    <name type="scientific">Megalurothrips usitatus</name>
    <name type="common">bean blossom thrips</name>
    <dbReference type="NCBI Taxonomy" id="439358"/>
    <lineage>
        <taxon>Eukaryota</taxon>
        <taxon>Metazoa</taxon>
        <taxon>Ecdysozoa</taxon>
        <taxon>Arthropoda</taxon>
        <taxon>Hexapoda</taxon>
        <taxon>Insecta</taxon>
        <taxon>Pterygota</taxon>
        <taxon>Neoptera</taxon>
        <taxon>Paraneoptera</taxon>
        <taxon>Thysanoptera</taxon>
        <taxon>Terebrantia</taxon>
        <taxon>Thripoidea</taxon>
        <taxon>Thripidae</taxon>
        <taxon>Megalurothrips</taxon>
    </lineage>
</organism>
<keyword evidence="8" id="KW-0966">Cell projection</keyword>
<sequence length="587" mass="62861">MLRLGLDVHAPAPARPRAARAGVSSSGRSCHGQVVLALVQQVLNSCADRGLKVAPQLALEAVRLLRVNPDNLQPGAVDDLLCERPPRSLHDSDRPLRAACVRFLEDKQAPGLAATRMRVAFRRKYRTPADIAAERNRSTESRVAPLLAEVLDDTDGDDGALHPPRGRAGWVTTARKARAAPSGVYSERALKERLYGSVVAAAVLRSGLGSPADPAVIKDASAAMQSVYPAKELPHLLHLPAAARRAQLLEVCRISAGVRIFNWDCRGRQSRGLPQPRWPPVPSLVQEAATVTQAVLLDSVEAVESRLWSATAALETLFLGRVAAAEAPEPGGVDLELLKETVIYLRQQQVLLRRLLEDVEQAKAEALRLTNQLEAGLADVHAVVQAKTAVPSNQVYPQFMSLASTWEALETQAVVVSRAANLHRRLEAYAQDVRTVRDEVVMAVLQDGGGEGARPTDAERVSGLLPALHGGPAGAEAARRRLARDLERGDVAAQLEGFCPWFLAVSGGGLVPGCPALGLCESGTEATDMCGDAGRLYALSSLQAAELFSADPDKWIQRALEEVRRRPALVGLLGLGDELAPPASEPR</sequence>